<reference evidence="5" key="1">
    <citation type="submission" date="2020-06" db="EMBL/GenBank/DDBJ databases">
        <title>WGS assembly of Ceratodon purpureus strain R40.</title>
        <authorList>
            <person name="Carey S.B."/>
            <person name="Jenkins J."/>
            <person name="Shu S."/>
            <person name="Lovell J.T."/>
            <person name="Sreedasyam A."/>
            <person name="Maumus F."/>
            <person name="Tiley G.P."/>
            <person name="Fernandez-Pozo N."/>
            <person name="Barry K."/>
            <person name="Chen C."/>
            <person name="Wang M."/>
            <person name="Lipzen A."/>
            <person name="Daum C."/>
            <person name="Saski C.A."/>
            <person name="Payton A.C."/>
            <person name="Mcbreen J.C."/>
            <person name="Conrad R.E."/>
            <person name="Kollar L.M."/>
            <person name="Olsson S."/>
            <person name="Huttunen S."/>
            <person name="Landis J.B."/>
            <person name="Wickett N.J."/>
            <person name="Johnson M.G."/>
            <person name="Rensing S.A."/>
            <person name="Grimwood J."/>
            <person name="Schmutz J."/>
            <person name="Mcdaniel S.F."/>
        </authorList>
    </citation>
    <scope>NUCLEOTIDE SEQUENCE</scope>
    <source>
        <strain evidence="5">R40</strain>
    </source>
</reference>
<evidence type="ECO:0000313" key="6">
    <source>
        <dbReference type="Proteomes" id="UP000822688"/>
    </source>
</evidence>
<dbReference type="EMBL" id="CM026425">
    <property type="protein sequence ID" value="KAG0576484.1"/>
    <property type="molecule type" value="Genomic_DNA"/>
</dbReference>
<keyword evidence="1" id="KW-0346">Stress response</keyword>
<dbReference type="Proteomes" id="UP000822688">
    <property type="component" value="Chromosome 5"/>
</dbReference>
<proteinExistence type="inferred from homology"/>
<comment type="similarity">
    <text evidence="2 3">Belongs to the small heat shock protein (HSP20) family.</text>
</comment>
<dbReference type="InterPro" id="IPR008978">
    <property type="entry name" value="HSP20-like_chaperone"/>
</dbReference>
<gene>
    <name evidence="5" type="ORF">KC19_5G083700</name>
</gene>
<dbReference type="Pfam" id="PF00011">
    <property type="entry name" value="HSP20"/>
    <property type="match status" value="1"/>
</dbReference>
<dbReference type="FunFam" id="2.60.40.790:FF:000053">
    <property type="entry name" value="17.5 kDa class I heat shock protein"/>
    <property type="match status" value="1"/>
</dbReference>
<evidence type="ECO:0000313" key="5">
    <source>
        <dbReference type="EMBL" id="KAG0576484.1"/>
    </source>
</evidence>
<evidence type="ECO:0000259" key="4">
    <source>
        <dbReference type="PROSITE" id="PS01031"/>
    </source>
</evidence>
<dbReference type="SUPFAM" id="SSF49764">
    <property type="entry name" value="HSP20-like chaperones"/>
    <property type="match status" value="1"/>
</dbReference>
<keyword evidence="6" id="KW-1185">Reference proteome</keyword>
<dbReference type="InterPro" id="IPR002068">
    <property type="entry name" value="A-crystallin/Hsp20_dom"/>
</dbReference>
<dbReference type="InterPro" id="IPR031107">
    <property type="entry name" value="Small_HSP"/>
</dbReference>
<dbReference type="PROSITE" id="PS01031">
    <property type="entry name" value="SHSP"/>
    <property type="match status" value="1"/>
</dbReference>
<dbReference type="Gene3D" id="2.60.40.790">
    <property type="match status" value="1"/>
</dbReference>
<evidence type="ECO:0000256" key="1">
    <source>
        <dbReference type="ARBA" id="ARBA00023016"/>
    </source>
</evidence>
<feature type="domain" description="SHSP" evidence="4">
    <location>
        <begin position="56"/>
        <end position="170"/>
    </location>
</feature>
<sequence length="170" mass="19290">MAMTPHHHNKEHGGHDKQLQNKEQSLSVFDPFSWDPFENFGALWNNSEAGKSFANDMRAVACTKVDWKETADSHVFKADLPGLTKEEVKVTVEDGNTLQITGERMKEGVDKNDKWHRVERSQSKFLRRFRLPENTNIDAVKAKVSHGVLTVTVPKKTSSKNSTPRYIDVA</sequence>
<comment type="caution">
    <text evidence="5">The sequence shown here is derived from an EMBL/GenBank/DDBJ whole genome shotgun (WGS) entry which is preliminary data.</text>
</comment>
<accession>A0A8T0HZ97</accession>
<protein>
    <recommendedName>
        <fullName evidence="4">SHSP domain-containing protein</fullName>
    </recommendedName>
</protein>
<evidence type="ECO:0000256" key="3">
    <source>
        <dbReference type="RuleBase" id="RU003616"/>
    </source>
</evidence>
<organism evidence="5 6">
    <name type="scientific">Ceratodon purpureus</name>
    <name type="common">Fire moss</name>
    <name type="synonym">Dicranum purpureum</name>
    <dbReference type="NCBI Taxonomy" id="3225"/>
    <lineage>
        <taxon>Eukaryota</taxon>
        <taxon>Viridiplantae</taxon>
        <taxon>Streptophyta</taxon>
        <taxon>Embryophyta</taxon>
        <taxon>Bryophyta</taxon>
        <taxon>Bryophytina</taxon>
        <taxon>Bryopsida</taxon>
        <taxon>Dicranidae</taxon>
        <taxon>Pseudoditrichales</taxon>
        <taxon>Ditrichaceae</taxon>
        <taxon>Ceratodon</taxon>
    </lineage>
</organism>
<evidence type="ECO:0000256" key="2">
    <source>
        <dbReference type="PROSITE-ProRule" id="PRU00285"/>
    </source>
</evidence>
<dbReference type="AlphaFoldDB" id="A0A8T0HZ97"/>
<dbReference type="CDD" id="cd06472">
    <property type="entry name" value="ACD_ScHsp26_like"/>
    <property type="match status" value="1"/>
</dbReference>
<dbReference type="PANTHER" id="PTHR11527">
    <property type="entry name" value="HEAT-SHOCK PROTEIN 20 FAMILY MEMBER"/>
    <property type="match status" value="1"/>
</dbReference>
<name>A0A8T0HZ97_CERPU</name>